<dbReference type="Gene3D" id="3.30.565.10">
    <property type="entry name" value="Histidine kinase-like ATPase, C-terminal domain"/>
    <property type="match status" value="1"/>
</dbReference>
<dbReference type="PRINTS" id="PR00344">
    <property type="entry name" value="BCTRLSENSOR"/>
</dbReference>
<reference evidence="10 11" key="1">
    <citation type="submission" date="2010-03" db="EMBL/GenBank/DDBJ databases">
        <title>Complete sequence of Sideroxydans lithotrophicus ES-1.</title>
        <authorList>
            <consortium name="US DOE Joint Genome Institute"/>
            <person name="Lucas S."/>
            <person name="Copeland A."/>
            <person name="Lapidus A."/>
            <person name="Cheng J.-F."/>
            <person name="Bruce D."/>
            <person name="Goodwin L."/>
            <person name="Pitluck S."/>
            <person name="Munk A.C."/>
            <person name="Detter J.C."/>
            <person name="Han C."/>
            <person name="Tapia R."/>
            <person name="Larimer F."/>
            <person name="Land M."/>
            <person name="Hauser L."/>
            <person name="Kyrpides N."/>
            <person name="Ivanova N."/>
            <person name="Emerson D."/>
            <person name="Woyke T."/>
        </authorList>
    </citation>
    <scope>NUCLEOTIDE SEQUENCE [LARGE SCALE GENOMIC DNA]</scope>
    <source>
        <strain evidence="10 11">ES-1</strain>
    </source>
</reference>
<dbReference type="Pfam" id="PF02518">
    <property type="entry name" value="HATPase_c"/>
    <property type="match status" value="1"/>
</dbReference>
<evidence type="ECO:0000256" key="5">
    <source>
        <dbReference type="ARBA" id="ARBA00022679"/>
    </source>
</evidence>
<accession>D5CRH9</accession>
<dbReference type="GO" id="GO:0000156">
    <property type="term" value="F:phosphorelay response regulator activity"/>
    <property type="evidence" value="ECO:0007669"/>
    <property type="project" value="TreeGrafter"/>
</dbReference>
<feature type="transmembrane region" description="Helical" evidence="8">
    <location>
        <begin position="215"/>
        <end position="238"/>
    </location>
</feature>
<dbReference type="InterPro" id="IPR036097">
    <property type="entry name" value="HisK_dim/P_sf"/>
</dbReference>
<dbReference type="HOGENOM" id="CLU_031367_0_0_4"/>
<sequence length="552" mass="62756">MPANKQLSRFSLSLLLTIGMFVIFVIVFAFYVRAEKRIDHANELRYRSYVLADVLRQSSDDLTRMVRYYVATGDAIYKRHYQEILDIRDGRRPRPVGYEGVYWDLVLDDDRRPLPDGEAVSLLELMRQAGFTEEEFSRLAQAKAKSDALTRTEFAAMSLIESTKPTTQANRLKATLMLNDSFYHRAKADIMRPISEFYRMVDRRTLEAVKDAESAAALVQAMLIVFGAILMLALWNAYRALYSTLGCSVDELQGRIARMGSGDFSSLMQTPKGMENSILAWLSETQINFARIEAERMEARAELSRLNSELERRVAERTAELETALYDLENFTYSASHDLRIPLRAIDGFSRILQDEYSQKLDGEGMRQLNVVRDNARKMAQYIDDMLAFSRAGHMAMTPARIDTEELVRAVWEELKPVRADREVKFEMDKLPSLFADPVMMRQVFVNLLSNAIKFSRNKKMASILVGGSMEGEEAVCYVRDNGAGFDMQYANKLFGVFQRLHTVSEFEGNGIGLAIVKRIINRHGGRVWAEGKVDVGATVYFALPKKETGNG</sequence>
<dbReference type="STRING" id="580332.Slit_1328"/>
<dbReference type="RefSeq" id="WP_013029463.1">
    <property type="nucleotide sequence ID" value="NC_013959.1"/>
</dbReference>
<dbReference type="InterPro" id="IPR005467">
    <property type="entry name" value="His_kinase_dom"/>
</dbReference>
<keyword evidence="8" id="KW-1133">Transmembrane helix</keyword>
<dbReference type="InterPro" id="IPR050351">
    <property type="entry name" value="BphY/WalK/GraS-like"/>
</dbReference>
<dbReference type="GO" id="GO:0005886">
    <property type="term" value="C:plasma membrane"/>
    <property type="evidence" value="ECO:0007669"/>
    <property type="project" value="UniProtKB-SubCell"/>
</dbReference>
<dbReference type="AlphaFoldDB" id="D5CRH9"/>
<dbReference type="GO" id="GO:0030295">
    <property type="term" value="F:protein kinase activator activity"/>
    <property type="evidence" value="ECO:0007669"/>
    <property type="project" value="TreeGrafter"/>
</dbReference>
<keyword evidence="4" id="KW-0597">Phosphoprotein</keyword>
<dbReference type="OrthoDB" id="8552871at2"/>
<dbReference type="GO" id="GO:0007234">
    <property type="term" value="P:osmosensory signaling via phosphorelay pathway"/>
    <property type="evidence" value="ECO:0007669"/>
    <property type="project" value="TreeGrafter"/>
</dbReference>
<evidence type="ECO:0000313" key="10">
    <source>
        <dbReference type="EMBL" id="ADE11565.1"/>
    </source>
</evidence>
<keyword evidence="8" id="KW-0812">Transmembrane</keyword>
<evidence type="ECO:0000256" key="6">
    <source>
        <dbReference type="ARBA" id="ARBA00022777"/>
    </source>
</evidence>
<evidence type="ECO:0000313" key="11">
    <source>
        <dbReference type="Proteomes" id="UP000001625"/>
    </source>
</evidence>
<dbReference type="SMART" id="SM00387">
    <property type="entry name" value="HATPase_c"/>
    <property type="match status" value="1"/>
</dbReference>
<keyword evidence="6 10" id="KW-0418">Kinase</keyword>
<dbReference type="SMART" id="SM00388">
    <property type="entry name" value="HisKA"/>
    <property type="match status" value="1"/>
</dbReference>
<dbReference type="KEGG" id="slt:Slit_1328"/>
<dbReference type="Pfam" id="PF00512">
    <property type="entry name" value="HisKA"/>
    <property type="match status" value="1"/>
</dbReference>
<dbReference type="PANTHER" id="PTHR42878:SF15">
    <property type="entry name" value="BACTERIOPHYTOCHROME"/>
    <property type="match status" value="1"/>
</dbReference>
<dbReference type="GO" id="GO:0000155">
    <property type="term" value="F:phosphorelay sensor kinase activity"/>
    <property type="evidence" value="ECO:0007669"/>
    <property type="project" value="InterPro"/>
</dbReference>
<evidence type="ECO:0000256" key="2">
    <source>
        <dbReference type="ARBA" id="ARBA00004429"/>
    </source>
</evidence>
<dbReference type="Proteomes" id="UP000001625">
    <property type="component" value="Chromosome"/>
</dbReference>
<evidence type="ECO:0000256" key="4">
    <source>
        <dbReference type="ARBA" id="ARBA00022553"/>
    </source>
</evidence>
<feature type="domain" description="Histidine kinase" evidence="9">
    <location>
        <begin position="334"/>
        <end position="548"/>
    </location>
</feature>
<dbReference type="SUPFAM" id="SSF55874">
    <property type="entry name" value="ATPase domain of HSP90 chaperone/DNA topoisomerase II/histidine kinase"/>
    <property type="match status" value="1"/>
</dbReference>
<dbReference type="SUPFAM" id="SSF47384">
    <property type="entry name" value="Homodimeric domain of signal transducing histidine kinase"/>
    <property type="match status" value="1"/>
</dbReference>
<comment type="catalytic activity">
    <reaction evidence="1">
        <text>ATP + protein L-histidine = ADP + protein N-phospho-L-histidine.</text>
        <dbReference type="EC" id="2.7.13.3"/>
    </reaction>
</comment>
<protein>
    <recommendedName>
        <fullName evidence="3">histidine kinase</fullName>
        <ecNumber evidence="3">2.7.13.3</ecNumber>
    </recommendedName>
</protein>
<proteinExistence type="predicted"/>
<keyword evidence="8" id="KW-0472">Membrane</keyword>
<evidence type="ECO:0000256" key="7">
    <source>
        <dbReference type="SAM" id="Coils"/>
    </source>
</evidence>
<gene>
    <name evidence="10" type="ordered locus">Slit_1328</name>
</gene>
<keyword evidence="11" id="KW-1185">Reference proteome</keyword>
<dbReference type="InterPro" id="IPR004358">
    <property type="entry name" value="Sig_transdc_His_kin-like_C"/>
</dbReference>
<evidence type="ECO:0000256" key="3">
    <source>
        <dbReference type="ARBA" id="ARBA00012438"/>
    </source>
</evidence>
<dbReference type="eggNOG" id="COG4251">
    <property type="taxonomic scope" value="Bacteria"/>
</dbReference>
<organism evidence="10 11">
    <name type="scientific">Sideroxydans lithotrophicus (strain ES-1)</name>
    <dbReference type="NCBI Taxonomy" id="580332"/>
    <lineage>
        <taxon>Bacteria</taxon>
        <taxon>Pseudomonadati</taxon>
        <taxon>Pseudomonadota</taxon>
        <taxon>Betaproteobacteria</taxon>
        <taxon>Nitrosomonadales</taxon>
        <taxon>Gallionellaceae</taxon>
        <taxon>Sideroxydans</taxon>
    </lineage>
</organism>
<dbReference type="PANTHER" id="PTHR42878">
    <property type="entry name" value="TWO-COMPONENT HISTIDINE KINASE"/>
    <property type="match status" value="1"/>
</dbReference>
<dbReference type="InterPro" id="IPR003594">
    <property type="entry name" value="HATPase_dom"/>
</dbReference>
<evidence type="ECO:0000256" key="1">
    <source>
        <dbReference type="ARBA" id="ARBA00000085"/>
    </source>
</evidence>
<comment type="subcellular location">
    <subcellularLocation>
        <location evidence="2">Cell inner membrane</location>
        <topology evidence="2">Multi-pass membrane protein</topology>
    </subcellularLocation>
</comment>
<dbReference type="EC" id="2.7.13.3" evidence="3"/>
<dbReference type="FunFam" id="3.30.565.10:FF:000006">
    <property type="entry name" value="Sensor histidine kinase WalK"/>
    <property type="match status" value="1"/>
</dbReference>
<evidence type="ECO:0000256" key="8">
    <source>
        <dbReference type="SAM" id="Phobius"/>
    </source>
</evidence>
<dbReference type="InterPro" id="IPR036890">
    <property type="entry name" value="HATPase_C_sf"/>
</dbReference>
<feature type="transmembrane region" description="Helical" evidence="8">
    <location>
        <begin position="12"/>
        <end position="32"/>
    </location>
</feature>
<keyword evidence="5" id="KW-0808">Transferase</keyword>
<dbReference type="Gene3D" id="1.10.287.130">
    <property type="match status" value="1"/>
</dbReference>
<keyword evidence="7" id="KW-0175">Coiled coil</keyword>
<feature type="coiled-coil region" evidence="7">
    <location>
        <begin position="282"/>
        <end position="320"/>
    </location>
</feature>
<dbReference type="CDD" id="cd00082">
    <property type="entry name" value="HisKA"/>
    <property type="match status" value="1"/>
</dbReference>
<dbReference type="EMBL" id="CP001965">
    <property type="protein sequence ID" value="ADE11565.1"/>
    <property type="molecule type" value="Genomic_DNA"/>
</dbReference>
<dbReference type="InterPro" id="IPR003661">
    <property type="entry name" value="HisK_dim/P_dom"/>
</dbReference>
<dbReference type="PROSITE" id="PS50109">
    <property type="entry name" value="HIS_KIN"/>
    <property type="match status" value="1"/>
</dbReference>
<name>D5CRH9_SIDLE</name>
<evidence type="ECO:0000259" key="9">
    <source>
        <dbReference type="PROSITE" id="PS50109"/>
    </source>
</evidence>